<dbReference type="EMBL" id="PDDY01000003">
    <property type="protein sequence ID" value="PEH40499.1"/>
    <property type="molecule type" value="Genomic_DNA"/>
</dbReference>
<protein>
    <submittedName>
        <fullName evidence="2">Uncharacterized protein</fullName>
    </submittedName>
</protein>
<keyword evidence="1" id="KW-0812">Transmembrane</keyword>
<dbReference type="AlphaFoldDB" id="A0A2A7SAT4"/>
<keyword evidence="1" id="KW-1133">Transmembrane helix</keyword>
<dbReference type="RefSeq" id="WP_098153429.1">
    <property type="nucleotide sequence ID" value="NZ_PDDY01000003.1"/>
</dbReference>
<feature type="transmembrane region" description="Helical" evidence="1">
    <location>
        <begin position="73"/>
        <end position="95"/>
    </location>
</feature>
<reference evidence="3" key="1">
    <citation type="submission" date="2017-09" db="EMBL/GenBank/DDBJ databases">
        <title>FDA dAtabase for Regulatory Grade micrObial Sequences (FDA-ARGOS): Supporting development and validation of Infectious Disease Dx tests.</title>
        <authorList>
            <person name="Minogue T."/>
            <person name="Wolcott M."/>
            <person name="Wasieloski L."/>
            <person name="Aguilar W."/>
            <person name="Moore D."/>
            <person name="Tallon L."/>
            <person name="Sadzewicz L."/>
            <person name="Ott S."/>
            <person name="Zhao X."/>
            <person name="Nagaraj S."/>
            <person name="Vavikolanu K."/>
            <person name="Aluvathingal J."/>
            <person name="Nadendla S."/>
            <person name="Sichtig H."/>
        </authorList>
    </citation>
    <scope>NUCLEOTIDE SEQUENCE [LARGE SCALE GENOMIC DNA]</scope>
    <source>
        <strain evidence="3">FDAARGOS_390</strain>
    </source>
</reference>
<gene>
    <name evidence="2" type="ORF">CRM94_17475</name>
</gene>
<accession>A0A2A7SAT4</accession>
<keyword evidence="1" id="KW-0472">Membrane</keyword>
<proteinExistence type="predicted"/>
<evidence type="ECO:0000313" key="3">
    <source>
        <dbReference type="Proteomes" id="UP000220629"/>
    </source>
</evidence>
<sequence>MDMTSHFIDTLVRFFAQLHHIGVYAGTLFAMIPMVPVFMHVTTLRSTEWVTAFSSLGLGTAIDCVQLNDSATLILGVLVVIALVGVAVQVVRMVIRTDQMDSHSLAHLDRQIVALQQNRGAVGRAGRNNPR</sequence>
<name>A0A2A7SAT4_BURGA</name>
<evidence type="ECO:0000313" key="2">
    <source>
        <dbReference type="EMBL" id="PEH40499.1"/>
    </source>
</evidence>
<evidence type="ECO:0000256" key="1">
    <source>
        <dbReference type="SAM" id="Phobius"/>
    </source>
</evidence>
<organism evidence="2 3">
    <name type="scientific">Burkholderia gladioli</name>
    <name type="common">Pseudomonas marginata</name>
    <name type="synonym">Phytomonas marginata</name>
    <dbReference type="NCBI Taxonomy" id="28095"/>
    <lineage>
        <taxon>Bacteria</taxon>
        <taxon>Pseudomonadati</taxon>
        <taxon>Pseudomonadota</taxon>
        <taxon>Betaproteobacteria</taxon>
        <taxon>Burkholderiales</taxon>
        <taxon>Burkholderiaceae</taxon>
        <taxon>Burkholderia</taxon>
    </lineage>
</organism>
<feature type="transmembrane region" description="Helical" evidence="1">
    <location>
        <begin position="21"/>
        <end position="39"/>
    </location>
</feature>
<dbReference type="Proteomes" id="UP000220629">
    <property type="component" value="Unassembled WGS sequence"/>
</dbReference>
<comment type="caution">
    <text evidence="2">The sequence shown here is derived from an EMBL/GenBank/DDBJ whole genome shotgun (WGS) entry which is preliminary data.</text>
</comment>